<proteinExistence type="predicted"/>
<comment type="caution">
    <text evidence="1">The sequence shown here is derived from an EMBL/GenBank/DDBJ whole genome shotgun (WGS) entry which is preliminary data.</text>
</comment>
<reference evidence="1" key="1">
    <citation type="journal article" date="2021" name="New Phytol.">
        <title>Evolutionary innovations through gain and loss of genes in the ectomycorrhizal Boletales.</title>
        <authorList>
            <person name="Wu G."/>
            <person name="Miyauchi S."/>
            <person name="Morin E."/>
            <person name="Kuo A."/>
            <person name="Drula E."/>
            <person name="Varga T."/>
            <person name="Kohler A."/>
            <person name="Feng B."/>
            <person name="Cao Y."/>
            <person name="Lipzen A."/>
            <person name="Daum C."/>
            <person name="Hundley H."/>
            <person name="Pangilinan J."/>
            <person name="Johnson J."/>
            <person name="Barry K."/>
            <person name="LaButti K."/>
            <person name="Ng V."/>
            <person name="Ahrendt S."/>
            <person name="Min B."/>
            <person name="Choi I.G."/>
            <person name="Park H."/>
            <person name="Plett J.M."/>
            <person name="Magnuson J."/>
            <person name="Spatafora J.W."/>
            <person name="Nagy L.G."/>
            <person name="Henrissat B."/>
            <person name="Grigoriev I.V."/>
            <person name="Yang Z.L."/>
            <person name="Xu J."/>
            <person name="Martin F.M."/>
        </authorList>
    </citation>
    <scope>NUCLEOTIDE SEQUENCE</scope>
    <source>
        <strain evidence="1">ATCC 28755</strain>
    </source>
</reference>
<dbReference type="EMBL" id="MU267876">
    <property type="protein sequence ID" value="KAH7907731.1"/>
    <property type="molecule type" value="Genomic_DNA"/>
</dbReference>
<accession>A0ACB8A2U8</accession>
<protein>
    <submittedName>
        <fullName evidence="1">OPT oligopeptide transporter</fullName>
    </submittedName>
</protein>
<gene>
    <name evidence="1" type="ORF">BJ138DRAFT_1174458</name>
</gene>
<dbReference type="Proteomes" id="UP000790377">
    <property type="component" value="Unassembled WGS sequence"/>
</dbReference>
<organism evidence="1 2">
    <name type="scientific">Hygrophoropsis aurantiaca</name>
    <dbReference type="NCBI Taxonomy" id="72124"/>
    <lineage>
        <taxon>Eukaryota</taxon>
        <taxon>Fungi</taxon>
        <taxon>Dikarya</taxon>
        <taxon>Basidiomycota</taxon>
        <taxon>Agaricomycotina</taxon>
        <taxon>Agaricomycetes</taxon>
        <taxon>Agaricomycetidae</taxon>
        <taxon>Boletales</taxon>
        <taxon>Coniophorineae</taxon>
        <taxon>Hygrophoropsidaceae</taxon>
        <taxon>Hygrophoropsis</taxon>
    </lineage>
</organism>
<sequence length="739" mass="82742">MSAKSDPPALHTNPTTSSAIEEDSRYPEVCSAVANIDDPDMPVNTVRAWVIGILWTILISGSSQFFVLRIPSVSISSFVVILLSLPMGRLWARVLPKWKIFGIRLNLAAPFSIKEHVFLSIMAGVSPNAAYAIDVIAAQRVYFGQVYSFGYQWMLVMSTQLIGFAFGGVMHRVLVEPPSMIWPGTLPICTLFNTLNSQTYQGAGDHRGISRERFFAYVCLGSFFWYFFPGYLFQALSYFSWVCWIAPDNVVVNQLFGYVNGLGMSGITFDWTQVSYISNPLATPWWVEANVVAGFLFFFWFLTPILYYTNTWYAKYMPISPRTPTPFDNTGNIYNVTAILNADSTFNITAYEEYSPMLVPAAYAVSSGLGFAAITATFTHVILFFRNEIWMQMRQPKSKETDVHARLMSNYRQVPEWWYLIIFIGMFALGIAAIQLSPTQLPVWGFIVSLLIAFVCMIPIGMIQAITDVQFSTSTIAALVAGYAFPGRPIALVMFNGWASVTLAQGLQYASDLKIGHYMKIRPRALFFAQVVGTAVAGTVQLAVQAWMFSNIPDICTPMQKDGFTCPYTQLLGISSVMWGAIGPERRYSVGQTYNALLWFFLIGVLCPLITWIISIKWPNRFVGYVNFPVIFIGASYVPPANGVNYIPWGVVGFIFQYVVRRKYFEWWRKYNYILGSALDTGVALSALVIFFCLEYPRNGLIGANSIGTWWGNTVFLKNADAKGLPLLTTNGSFGPASW</sequence>
<name>A0ACB8A2U8_9AGAM</name>
<keyword evidence="2" id="KW-1185">Reference proteome</keyword>
<evidence type="ECO:0000313" key="1">
    <source>
        <dbReference type="EMBL" id="KAH7907731.1"/>
    </source>
</evidence>
<evidence type="ECO:0000313" key="2">
    <source>
        <dbReference type="Proteomes" id="UP000790377"/>
    </source>
</evidence>